<feature type="compositionally biased region" description="Low complexity" evidence="1">
    <location>
        <begin position="196"/>
        <end position="208"/>
    </location>
</feature>
<accession>A0A2T4LNX7</accession>
<feature type="non-terminal residue" evidence="2">
    <location>
        <position position="1"/>
    </location>
</feature>
<feature type="non-terminal residue" evidence="2">
    <location>
        <position position="208"/>
    </location>
</feature>
<evidence type="ECO:0000256" key="1">
    <source>
        <dbReference type="SAM" id="MobiDB-lite"/>
    </source>
</evidence>
<dbReference type="AlphaFoldDB" id="A0A2T4LNX7"/>
<protein>
    <submittedName>
        <fullName evidence="2">Lipase</fullName>
    </submittedName>
</protein>
<evidence type="ECO:0000313" key="3">
    <source>
        <dbReference type="Proteomes" id="UP000241208"/>
    </source>
</evidence>
<reference evidence="2 3" key="1">
    <citation type="journal article" date="2016" name="Front. Microbiol.">
        <title>Comprehensive Phylogenetic Analysis of Bovine Non-aureus Staphylococci Species Based on Whole-Genome Sequencing.</title>
        <authorList>
            <person name="Naushad S."/>
            <person name="Barkema H.W."/>
            <person name="Luby C."/>
            <person name="Condas L.A."/>
            <person name="Nobrega D.B."/>
            <person name="Carson D.A."/>
            <person name="De Buck J."/>
        </authorList>
    </citation>
    <scope>NUCLEOTIDE SEQUENCE [LARGE SCALE GENOMIC DNA]</scope>
    <source>
        <strain evidence="2 3">SNUC 3829</strain>
    </source>
</reference>
<feature type="compositionally biased region" description="Low complexity" evidence="1">
    <location>
        <begin position="29"/>
        <end position="45"/>
    </location>
</feature>
<sequence>YIESATVDKSNAATTTDTTQHNQFEQTASKKQSSDKQVQSKASVSTAEHSVTTDDTTSSTTSPSPVKADQQREPVAHHQSSEILSDHQLTDKQTKATQHNWTKVQPKPDRQQRSTLPEQQRNNTIKPTKATINEVTDQSYTDATTQQQKYTDHQSVATTNNTTTSLAEIGAPLLVHGSSRNSTPEEQKSLAALEGNTQATRTNNTTQE</sequence>
<evidence type="ECO:0000313" key="2">
    <source>
        <dbReference type="EMBL" id="PTF58045.1"/>
    </source>
</evidence>
<feature type="compositionally biased region" description="Polar residues" evidence="1">
    <location>
        <begin position="113"/>
        <end position="166"/>
    </location>
</feature>
<name>A0A2T4LNX7_9STAP</name>
<proteinExistence type="predicted"/>
<dbReference type="Proteomes" id="UP000241208">
    <property type="component" value="Unassembled WGS sequence"/>
</dbReference>
<gene>
    <name evidence="2" type="ORF">BUY34_13525</name>
</gene>
<feature type="compositionally biased region" description="Polar residues" evidence="1">
    <location>
        <begin position="7"/>
        <end position="27"/>
    </location>
</feature>
<organism evidence="2 3">
    <name type="scientific">Staphylococcus cohnii</name>
    <dbReference type="NCBI Taxonomy" id="29382"/>
    <lineage>
        <taxon>Bacteria</taxon>
        <taxon>Bacillati</taxon>
        <taxon>Bacillota</taxon>
        <taxon>Bacilli</taxon>
        <taxon>Bacillales</taxon>
        <taxon>Staphylococcaceae</taxon>
        <taxon>Staphylococcus</taxon>
        <taxon>Staphylococcus cohnii species complex</taxon>
    </lineage>
</organism>
<feature type="compositionally biased region" description="Basic and acidic residues" evidence="1">
    <location>
        <begin position="69"/>
        <end position="94"/>
    </location>
</feature>
<feature type="compositionally biased region" description="Low complexity" evidence="1">
    <location>
        <begin position="53"/>
        <end position="66"/>
    </location>
</feature>
<dbReference type="EMBL" id="PYZR01000350">
    <property type="protein sequence ID" value="PTF58045.1"/>
    <property type="molecule type" value="Genomic_DNA"/>
</dbReference>
<comment type="caution">
    <text evidence="2">The sequence shown here is derived from an EMBL/GenBank/DDBJ whole genome shotgun (WGS) entry which is preliminary data.</text>
</comment>
<feature type="region of interest" description="Disordered" evidence="1">
    <location>
        <begin position="1"/>
        <end position="208"/>
    </location>
</feature>